<protein>
    <recommendedName>
        <fullName evidence="3">NTF2-like domain-containing protein</fullName>
    </recommendedName>
</protein>
<dbReference type="EMBL" id="JAKWBI020000778">
    <property type="protein sequence ID" value="KAJ2892550.1"/>
    <property type="molecule type" value="Genomic_DNA"/>
</dbReference>
<evidence type="ECO:0000313" key="4">
    <source>
        <dbReference type="EMBL" id="KAJ2892550.1"/>
    </source>
</evidence>
<feature type="region of interest" description="Disordered" evidence="1">
    <location>
        <begin position="199"/>
        <end position="218"/>
    </location>
</feature>
<accession>A0AAD5RGP3</accession>
<dbReference type="AlphaFoldDB" id="A0AAD5RGP3"/>
<feature type="chain" id="PRO_5041994918" description="NTF2-like domain-containing protein" evidence="2">
    <location>
        <begin position="20"/>
        <end position="218"/>
    </location>
</feature>
<name>A0AAD5RGP3_9PEZI</name>
<dbReference type="PROSITE" id="PS51257">
    <property type="entry name" value="PROKAR_LIPOPROTEIN"/>
    <property type="match status" value="1"/>
</dbReference>
<feature type="domain" description="NTF2-like" evidence="3">
    <location>
        <begin position="26"/>
        <end position="176"/>
    </location>
</feature>
<keyword evidence="5" id="KW-1185">Reference proteome</keyword>
<organism evidence="4 5">
    <name type="scientific">Zalerion maritima</name>
    <dbReference type="NCBI Taxonomy" id="339359"/>
    <lineage>
        <taxon>Eukaryota</taxon>
        <taxon>Fungi</taxon>
        <taxon>Dikarya</taxon>
        <taxon>Ascomycota</taxon>
        <taxon>Pezizomycotina</taxon>
        <taxon>Sordariomycetes</taxon>
        <taxon>Lulworthiomycetidae</taxon>
        <taxon>Lulworthiales</taxon>
        <taxon>Lulworthiaceae</taxon>
        <taxon>Zalerion</taxon>
    </lineage>
</organism>
<evidence type="ECO:0000313" key="5">
    <source>
        <dbReference type="Proteomes" id="UP001201980"/>
    </source>
</evidence>
<gene>
    <name evidence="4" type="ORF">MKZ38_009617</name>
</gene>
<dbReference type="Pfam" id="PF26534">
    <property type="entry name" value="NTF2_7"/>
    <property type="match status" value="1"/>
</dbReference>
<evidence type="ECO:0000256" key="2">
    <source>
        <dbReference type="SAM" id="SignalP"/>
    </source>
</evidence>
<dbReference type="InterPro" id="IPR058645">
    <property type="entry name" value="NTF2-like_dom_7"/>
</dbReference>
<keyword evidence="2" id="KW-0732">Signal</keyword>
<comment type="caution">
    <text evidence="4">The sequence shown here is derived from an EMBL/GenBank/DDBJ whole genome shotgun (WGS) entry which is preliminary data.</text>
</comment>
<evidence type="ECO:0000256" key="1">
    <source>
        <dbReference type="SAM" id="MobiDB-lite"/>
    </source>
</evidence>
<reference evidence="4" key="1">
    <citation type="submission" date="2022-07" db="EMBL/GenBank/DDBJ databases">
        <title>Draft genome sequence of Zalerion maritima ATCC 34329, a (micro)plastics degrading marine fungus.</title>
        <authorList>
            <person name="Paco A."/>
            <person name="Goncalves M.F.M."/>
            <person name="Rocha-Santos T.A.P."/>
            <person name="Alves A."/>
        </authorList>
    </citation>
    <scope>NUCLEOTIDE SEQUENCE</scope>
    <source>
        <strain evidence="4">ATCC 34329</strain>
    </source>
</reference>
<evidence type="ECO:0000259" key="3">
    <source>
        <dbReference type="Pfam" id="PF26534"/>
    </source>
</evidence>
<proteinExistence type="predicted"/>
<feature type="signal peptide" evidence="2">
    <location>
        <begin position="1"/>
        <end position="19"/>
    </location>
</feature>
<dbReference type="Proteomes" id="UP001201980">
    <property type="component" value="Unassembled WGS sequence"/>
</dbReference>
<sequence>MRFSTLVTLGSALVGTAMSAACAHKKCMSKDEMSAAIDKYAAFISDYQEDVGLEFLAEDFEHYSDGINTLTSKDLGSQTFNKTSFMAGAAAAKAFGAVYTINVMDVYMTTCDMAALSWYAVFSHSPDVERELPARGITVLGFERNPDFVEDETDEWQVKLMTLEFNSLVWLLNSGGDYEGVRPGTQPEEITVEEGVYPDFDELDQPEPSVAGNSTAKI</sequence>